<keyword evidence="6" id="KW-0534">Nitrate assimilation</keyword>
<evidence type="ECO:0000313" key="9">
    <source>
        <dbReference type="Proteomes" id="UP000010988"/>
    </source>
</evidence>
<dbReference type="PROSITE" id="PS51300">
    <property type="entry name" value="NIRD"/>
    <property type="match status" value="1"/>
</dbReference>
<evidence type="ECO:0000259" key="7">
    <source>
        <dbReference type="PROSITE" id="PS51296"/>
    </source>
</evidence>
<feature type="domain" description="Rieske" evidence="7">
    <location>
        <begin position="21"/>
        <end position="124"/>
    </location>
</feature>
<name>L7KHP5_9ACTN</name>
<keyword evidence="5" id="KW-0411">Iron-sulfur</keyword>
<evidence type="ECO:0000313" key="8">
    <source>
        <dbReference type="EMBL" id="GAC47991.1"/>
    </source>
</evidence>
<evidence type="ECO:0000256" key="1">
    <source>
        <dbReference type="ARBA" id="ARBA00022714"/>
    </source>
</evidence>
<accession>L7KHP5</accession>
<dbReference type="CDD" id="cd03529">
    <property type="entry name" value="Rieske_NirD"/>
    <property type="match status" value="1"/>
</dbReference>
<keyword evidence="3" id="KW-0560">Oxidoreductase</keyword>
<dbReference type="PROSITE" id="PS51296">
    <property type="entry name" value="RIESKE"/>
    <property type="match status" value="1"/>
</dbReference>
<proteinExistence type="predicted"/>
<dbReference type="InterPro" id="IPR017941">
    <property type="entry name" value="Rieske_2Fe-2S"/>
</dbReference>
<evidence type="ECO:0000256" key="2">
    <source>
        <dbReference type="ARBA" id="ARBA00022723"/>
    </source>
</evidence>
<keyword evidence="1" id="KW-0001">2Fe-2S</keyword>
<dbReference type="GO" id="GO:0051537">
    <property type="term" value="F:2 iron, 2 sulfur cluster binding"/>
    <property type="evidence" value="ECO:0007669"/>
    <property type="project" value="UniProtKB-KW"/>
</dbReference>
<keyword evidence="4" id="KW-0408">Iron</keyword>
<dbReference type="GO" id="GO:0004497">
    <property type="term" value="F:monooxygenase activity"/>
    <property type="evidence" value="ECO:0007669"/>
    <property type="project" value="UniProtKB-ARBA"/>
</dbReference>
<gene>
    <name evidence="8" type="primary">nirD</name>
    <name evidence="8" type="ORF">GOACH_04_03890</name>
</gene>
<dbReference type="Proteomes" id="UP000010988">
    <property type="component" value="Unassembled WGS sequence"/>
</dbReference>
<dbReference type="GO" id="GO:0046872">
    <property type="term" value="F:metal ion binding"/>
    <property type="evidence" value="ECO:0007669"/>
    <property type="project" value="UniProtKB-KW"/>
</dbReference>
<dbReference type="RefSeq" id="WP_005172383.1">
    <property type="nucleotide sequence ID" value="NZ_BANR01000004.1"/>
</dbReference>
<dbReference type="PANTHER" id="PTHR40562">
    <property type="match status" value="1"/>
</dbReference>
<dbReference type="Gene3D" id="2.102.10.10">
    <property type="entry name" value="Rieske [2Fe-2S] iron-sulphur domain"/>
    <property type="match status" value="1"/>
</dbReference>
<dbReference type="InterPro" id="IPR012748">
    <property type="entry name" value="Rieske-like_NirD"/>
</dbReference>
<dbReference type="NCBIfam" id="TIGR02378">
    <property type="entry name" value="nirD_assim_sml"/>
    <property type="match status" value="1"/>
</dbReference>
<dbReference type="GO" id="GO:0016705">
    <property type="term" value="F:oxidoreductase activity, acting on paired donors, with incorporation or reduction of molecular oxygen"/>
    <property type="evidence" value="ECO:0007669"/>
    <property type="project" value="UniProtKB-ARBA"/>
</dbReference>
<keyword evidence="2" id="KW-0479">Metal-binding</keyword>
<dbReference type="AlphaFoldDB" id="L7KHP5"/>
<dbReference type="PANTHER" id="PTHR40562:SF1">
    <property type="entry name" value="NITRITE REDUCTASE (NADH) SMALL SUBUNIT"/>
    <property type="match status" value="1"/>
</dbReference>
<dbReference type="eggNOG" id="COG2146">
    <property type="taxonomic scope" value="Bacteria"/>
</dbReference>
<sequence length="127" mass="13505">MTALDDAHVETQFEPSTDTWIPVCALDELIVGRGVAALVGSSQVAVFRLSAGDEPDLRAVDNIDPFGRAAVMSRGLVGERNSVPTLASPLLKQVFSLDTGICLDDETHALRTYPVRVIDGVVEVCGP</sequence>
<organism evidence="8 9">
    <name type="scientific">Gordonia aichiensis NBRC 108223</name>
    <dbReference type="NCBI Taxonomy" id="1220583"/>
    <lineage>
        <taxon>Bacteria</taxon>
        <taxon>Bacillati</taxon>
        <taxon>Actinomycetota</taxon>
        <taxon>Actinomycetes</taxon>
        <taxon>Mycobacteriales</taxon>
        <taxon>Gordoniaceae</taxon>
        <taxon>Gordonia</taxon>
    </lineage>
</organism>
<evidence type="ECO:0000256" key="5">
    <source>
        <dbReference type="ARBA" id="ARBA00023014"/>
    </source>
</evidence>
<dbReference type="EMBL" id="BANR01000004">
    <property type="protein sequence ID" value="GAC47991.1"/>
    <property type="molecule type" value="Genomic_DNA"/>
</dbReference>
<dbReference type="Pfam" id="PF13806">
    <property type="entry name" value="Rieske_2"/>
    <property type="match status" value="1"/>
</dbReference>
<evidence type="ECO:0000256" key="3">
    <source>
        <dbReference type="ARBA" id="ARBA00023002"/>
    </source>
</evidence>
<dbReference type="OrthoDB" id="3213360at2"/>
<dbReference type="GO" id="GO:0008942">
    <property type="term" value="F:nitrite reductase [NAD(P)H] activity"/>
    <property type="evidence" value="ECO:0007669"/>
    <property type="project" value="InterPro"/>
</dbReference>
<comment type="caution">
    <text evidence="8">The sequence shown here is derived from an EMBL/GenBank/DDBJ whole genome shotgun (WGS) entry which is preliminary data.</text>
</comment>
<dbReference type="GO" id="GO:0042128">
    <property type="term" value="P:nitrate assimilation"/>
    <property type="evidence" value="ECO:0007669"/>
    <property type="project" value="UniProtKB-KW"/>
</dbReference>
<evidence type="ECO:0000256" key="6">
    <source>
        <dbReference type="ARBA" id="ARBA00023063"/>
    </source>
</evidence>
<reference evidence="8 9" key="1">
    <citation type="submission" date="2012-12" db="EMBL/GenBank/DDBJ databases">
        <title>Whole genome shotgun sequence of Gordonia aichiensis NBRC 108223.</title>
        <authorList>
            <person name="Isaki-Nakamura S."/>
            <person name="Hosoyama A."/>
            <person name="Tsuchikane K."/>
            <person name="Ando Y."/>
            <person name="Baba S."/>
            <person name="Ohji S."/>
            <person name="Hamada M."/>
            <person name="Tamura T."/>
            <person name="Yamazoe A."/>
            <person name="Yamazaki S."/>
            <person name="Fujita N."/>
        </authorList>
    </citation>
    <scope>NUCLEOTIDE SEQUENCE [LARGE SCALE GENOMIC DNA]</scope>
    <source>
        <strain evidence="8 9">NBRC 108223</strain>
    </source>
</reference>
<keyword evidence="9" id="KW-1185">Reference proteome</keyword>
<protein>
    <submittedName>
        <fullName evidence="8">Nitrite reductase small subunit</fullName>
    </submittedName>
</protein>
<dbReference type="STRING" id="1220583.GOACH_04_03890"/>
<dbReference type="InterPro" id="IPR036922">
    <property type="entry name" value="Rieske_2Fe-2S_sf"/>
</dbReference>
<dbReference type="SUPFAM" id="SSF50022">
    <property type="entry name" value="ISP domain"/>
    <property type="match status" value="1"/>
</dbReference>
<dbReference type="InterPro" id="IPR017881">
    <property type="entry name" value="NirD"/>
</dbReference>
<evidence type="ECO:0000256" key="4">
    <source>
        <dbReference type="ARBA" id="ARBA00023004"/>
    </source>
</evidence>